<evidence type="ECO:0000256" key="3">
    <source>
        <dbReference type="ARBA" id="ARBA00023163"/>
    </source>
</evidence>
<dbReference type="Gene3D" id="3.30.1330.80">
    <property type="entry name" value="Hypothetical protein, similar to alpha- acetolactate decarboxylase, domain 2"/>
    <property type="match status" value="1"/>
</dbReference>
<dbReference type="CDD" id="cd11378">
    <property type="entry name" value="DUF296"/>
    <property type="match status" value="1"/>
</dbReference>
<evidence type="ECO:0000256" key="4">
    <source>
        <dbReference type="RuleBase" id="RU367031"/>
    </source>
</evidence>
<name>A0AAV3R5K6_LITER</name>
<feature type="region of interest" description="Disordered" evidence="5">
    <location>
        <begin position="1"/>
        <end position="65"/>
    </location>
</feature>
<feature type="compositionally biased region" description="Polar residues" evidence="5">
    <location>
        <begin position="1"/>
        <end position="14"/>
    </location>
</feature>
<keyword evidence="2 4" id="KW-0238">DNA-binding</keyword>
<keyword evidence="1 4" id="KW-0805">Transcription regulation</keyword>
<sequence length="359" mass="37390">MEPDNESSGLNSSYYHHHPQQHPLPPRPTPTHTPTTLPLNPTLPSPSNGITISTPNINNNNYNSVPSSGAPHMVYSHALTSAVSTPLETVKRKRGRPRKYGTPELAAAAKRFGATGSSPVSSTRKGQGFSASAGVSCVSSRKSQFSSLGNSGQGFTPHVISVNPGEDVSQKISAFMEQSNREMCILSASGTVSSASLRQPATSGGSVTYEGQFEILTLKGSYVRSEFGGRTGGISVCLVSEGQMFGGGLGGPLIAGGPVQVILGSFVIDTKKDMAGATKVDAPASKMASPVGGASVSGHSGVSFRSPVDSPHENIGGAQFVLQPHAMHMTPSQSMEWRGSSSHGMEQSPENGDFEHMPE</sequence>
<dbReference type="GO" id="GO:0003680">
    <property type="term" value="F:minor groove of adenine-thymine-rich DNA binding"/>
    <property type="evidence" value="ECO:0007669"/>
    <property type="project" value="UniProtKB-UniRule"/>
</dbReference>
<protein>
    <recommendedName>
        <fullName evidence="4">AT-hook motif nuclear-localized protein</fullName>
    </recommendedName>
</protein>
<evidence type="ECO:0000259" key="6">
    <source>
        <dbReference type="PROSITE" id="PS51742"/>
    </source>
</evidence>
<keyword evidence="4" id="KW-0539">Nucleus</keyword>
<dbReference type="PANTHER" id="PTHR31500">
    <property type="entry name" value="AT-HOOK MOTIF NUCLEAR-LOCALIZED PROTEIN 9"/>
    <property type="match status" value="1"/>
</dbReference>
<dbReference type="InterPro" id="IPR005175">
    <property type="entry name" value="PPC_dom"/>
</dbReference>
<comment type="subcellular location">
    <subcellularLocation>
        <location evidence="4">Nucleus</location>
    </subcellularLocation>
</comment>
<feature type="compositionally biased region" description="Pro residues" evidence="5">
    <location>
        <begin position="22"/>
        <end position="31"/>
    </location>
</feature>
<reference evidence="7 8" key="1">
    <citation type="submission" date="2024-01" db="EMBL/GenBank/DDBJ databases">
        <title>The complete chloroplast genome sequence of Lithospermum erythrorhizon: insights into the phylogenetic relationship among Boraginaceae species and the maternal lineages of purple gromwells.</title>
        <authorList>
            <person name="Okada T."/>
            <person name="Watanabe K."/>
        </authorList>
    </citation>
    <scope>NUCLEOTIDE SEQUENCE [LARGE SCALE GENOMIC DNA]</scope>
</reference>
<dbReference type="SUPFAM" id="SSF117856">
    <property type="entry name" value="AF0104/ALDC/Ptd012-like"/>
    <property type="match status" value="1"/>
</dbReference>
<comment type="domain">
    <text evidence="4">The PPC domain mediates interactions between AHL proteins.</text>
</comment>
<comment type="caution">
    <text evidence="7">The sequence shown here is derived from an EMBL/GenBank/DDBJ whole genome shotgun (WGS) entry which is preliminary data.</text>
</comment>
<proteinExistence type="predicted"/>
<feature type="compositionally biased region" description="Low complexity" evidence="5">
    <location>
        <begin position="291"/>
        <end position="303"/>
    </location>
</feature>
<evidence type="ECO:0000313" key="8">
    <source>
        <dbReference type="Proteomes" id="UP001454036"/>
    </source>
</evidence>
<feature type="compositionally biased region" description="Polar residues" evidence="5">
    <location>
        <begin position="331"/>
        <end position="350"/>
    </location>
</feature>
<keyword evidence="8" id="KW-1185">Reference proteome</keyword>
<dbReference type="AlphaFoldDB" id="A0AAV3R5K6"/>
<dbReference type="PANTHER" id="PTHR31500:SF68">
    <property type="entry name" value="AT-HOOK MOTIF NUCLEAR-LOCALIZED PROTEIN 14"/>
    <property type="match status" value="1"/>
</dbReference>
<feature type="domain" description="PPC" evidence="6">
    <location>
        <begin position="151"/>
        <end position="288"/>
    </location>
</feature>
<feature type="region of interest" description="Disordered" evidence="5">
    <location>
        <begin position="331"/>
        <end position="359"/>
    </location>
</feature>
<dbReference type="Proteomes" id="UP001454036">
    <property type="component" value="Unassembled WGS sequence"/>
</dbReference>
<keyword evidence="3 4" id="KW-0804">Transcription</keyword>
<dbReference type="PROSITE" id="PS51742">
    <property type="entry name" value="PPC"/>
    <property type="match status" value="1"/>
</dbReference>
<dbReference type="Pfam" id="PF03479">
    <property type="entry name" value="PCC"/>
    <property type="match status" value="1"/>
</dbReference>
<organism evidence="7 8">
    <name type="scientific">Lithospermum erythrorhizon</name>
    <name type="common">Purple gromwell</name>
    <name type="synonym">Lithospermum officinale var. erythrorhizon</name>
    <dbReference type="NCBI Taxonomy" id="34254"/>
    <lineage>
        <taxon>Eukaryota</taxon>
        <taxon>Viridiplantae</taxon>
        <taxon>Streptophyta</taxon>
        <taxon>Embryophyta</taxon>
        <taxon>Tracheophyta</taxon>
        <taxon>Spermatophyta</taxon>
        <taxon>Magnoliopsida</taxon>
        <taxon>eudicotyledons</taxon>
        <taxon>Gunneridae</taxon>
        <taxon>Pentapetalae</taxon>
        <taxon>asterids</taxon>
        <taxon>lamiids</taxon>
        <taxon>Boraginales</taxon>
        <taxon>Boraginaceae</taxon>
        <taxon>Boraginoideae</taxon>
        <taxon>Lithospermeae</taxon>
        <taxon>Lithospermum</taxon>
    </lineage>
</organism>
<feature type="compositionally biased region" description="Low complexity" evidence="5">
    <location>
        <begin position="32"/>
        <end position="65"/>
    </location>
</feature>
<dbReference type="EMBL" id="BAABME010007312">
    <property type="protein sequence ID" value="GAA0170596.1"/>
    <property type="molecule type" value="Genomic_DNA"/>
</dbReference>
<accession>A0AAV3R5K6</accession>
<evidence type="ECO:0000313" key="7">
    <source>
        <dbReference type="EMBL" id="GAA0170596.1"/>
    </source>
</evidence>
<gene>
    <name evidence="7" type="ORF">LIER_24821</name>
</gene>
<evidence type="ECO:0000256" key="1">
    <source>
        <dbReference type="ARBA" id="ARBA00023015"/>
    </source>
</evidence>
<dbReference type="InterPro" id="IPR039605">
    <property type="entry name" value="AHL"/>
</dbReference>
<comment type="function">
    <text evidence="4">Transcription factor that specifically binds AT-rich DNA sequences related to the nuclear matrix attachment regions (MARs).</text>
</comment>
<dbReference type="GO" id="GO:0005634">
    <property type="term" value="C:nucleus"/>
    <property type="evidence" value="ECO:0007669"/>
    <property type="project" value="UniProtKB-SubCell"/>
</dbReference>
<evidence type="ECO:0000256" key="5">
    <source>
        <dbReference type="SAM" id="MobiDB-lite"/>
    </source>
</evidence>
<evidence type="ECO:0000256" key="2">
    <source>
        <dbReference type="ARBA" id="ARBA00023125"/>
    </source>
</evidence>
<feature type="region of interest" description="Disordered" evidence="5">
    <location>
        <begin position="284"/>
        <end position="315"/>
    </location>
</feature>